<dbReference type="InterPro" id="IPR001765">
    <property type="entry name" value="Carbonic_anhydrase"/>
</dbReference>
<dbReference type="EC" id="4.2.1.1" evidence="5"/>
<dbReference type="PANTHER" id="PTHR43175:SF3">
    <property type="entry name" value="CARBON DISULFIDE HYDROLASE"/>
    <property type="match status" value="1"/>
</dbReference>
<dbReference type="AlphaFoldDB" id="A0A9P7K6I8"/>
<reference evidence="6" key="1">
    <citation type="submission" date="2021-02" db="EMBL/GenBank/DDBJ databases">
        <authorList>
            <person name="Nieuwenhuis M."/>
            <person name="Van De Peppel L.J.J."/>
        </authorList>
    </citation>
    <scope>NUCLEOTIDE SEQUENCE</scope>
    <source>
        <strain evidence="6">D49</strain>
    </source>
</reference>
<dbReference type="Pfam" id="PF00484">
    <property type="entry name" value="Pro_CA"/>
    <property type="match status" value="1"/>
</dbReference>
<evidence type="ECO:0000256" key="1">
    <source>
        <dbReference type="ARBA" id="ARBA00006217"/>
    </source>
</evidence>
<feature type="binding site" evidence="4">
    <location>
        <position position="85"/>
    </location>
    <ligand>
        <name>Zn(2+)</name>
        <dbReference type="ChEBI" id="CHEBI:29105"/>
    </ligand>
</feature>
<evidence type="ECO:0000256" key="2">
    <source>
        <dbReference type="ARBA" id="ARBA00022723"/>
    </source>
</evidence>
<sequence length="163" mass="18028">MAAHLDFPTSNGKYAEMFDKGELALLPTKKYIVVTCMDAHVDIKLGDAHIICNASGSVKEALRSIVISQRLLGTHEVAVFHHTGCGMLLFSTDHLCTLVKDAEPENLTIGEAVNKIDFLEFGDLEESVKRDVKFLQENPLLLKETKVSGWIYDVATGRIKQVV</sequence>
<feature type="binding site" evidence="4">
    <location>
        <position position="82"/>
    </location>
    <ligand>
        <name>Zn(2+)</name>
        <dbReference type="ChEBI" id="CHEBI:29105"/>
    </ligand>
</feature>
<comment type="function">
    <text evidence="5">Reversible hydration of carbon dioxide.</text>
</comment>
<dbReference type="SMART" id="SM00947">
    <property type="entry name" value="Pro_CA"/>
    <property type="match status" value="1"/>
</dbReference>
<dbReference type="GO" id="GO:0008270">
    <property type="term" value="F:zinc ion binding"/>
    <property type="evidence" value="ECO:0007669"/>
    <property type="project" value="UniProtKB-UniRule"/>
</dbReference>
<evidence type="ECO:0000313" key="7">
    <source>
        <dbReference type="Proteomes" id="UP000717328"/>
    </source>
</evidence>
<feature type="binding site" evidence="4">
    <location>
        <position position="36"/>
    </location>
    <ligand>
        <name>Zn(2+)</name>
        <dbReference type="ChEBI" id="CHEBI:29105"/>
    </ligand>
</feature>
<evidence type="ECO:0000256" key="5">
    <source>
        <dbReference type="RuleBase" id="RU003956"/>
    </source>
</evidence>
<organism evidence="6 7">
    <name type="scientific">Sphagnurus paluster</name>
    <dbReference type="NCBI Taxonomy" id="117069"/>
    <lineage>
        <taxon>Eukaryota</taxon>
        <taxon>Fungi</taxon>
        <taxon>Dikarya</taxon>
        <taxon>Basidiomycota</taxon>
        <taxon>Agaricomycotina</taxon>
        <taxon>Agaricomycetes</taxon>
        <taxon>Agaricomycetidae</taxon>
        <taxon>Agaricales</taxon>
        <taxon>Tricholomatineae</taxon>
        <taxon>Lyophyllaceae</taxon>
        <taxon>Sphagnurus</taxon>
    </lineage>
</organism>
<dbReference type="PANTHER" id="PTHR43175">
    <property type="entry name" value="CARBONIC ANHYDRASE"/>
    <property type="match status" value="1"/>
</dbReference>
<evidence type="ECO:0000256" key="3">
    <source>
        <dbReference type="ARBA" id="ARBA00022833"/>
    </source>
</evidence>
<dbReference type="CDD" id="cd03379">
    <property type="entry name" value="beta_CA_cladeD"/>
    <property type="match status" value="1"/>
</dbReference>
<evidence type="ECO:0000313" key="6">
    <source>
        <dbReference type="EMBL" id="KAG5636856.1"/>
    </source>
</evidence>
<comment type="catalytic activity">
    <reaction evidence="5">
        <text>hydrogencarbonate + H(+) = CO2 + H2O</text>
        <dbReference type="Rhea" id="RHEA:10748"/>
        <dbReference type="ChEBI" id="CHEBI:15377"/>
        <dbReference type="ChEBI" id="CHEBI:15378"/>
        <dbReference type="ChEBI" id="CHEBI:16526"/>
        <dbReference type="ChEBI" id="CHEBI:17544"/>
        <dbReference type="EC" id="4.2.1.1"/>
    </reaction>
</comment>
<gene>
    <name evidence="6" type="ORF">H0H81_006608</name>
</gene>
<reference evidence="6" key="2">
    <citation type="submission" date="2021-10" db="EMBL/GenBank/DDBJ databases">
        <title>Phylogenomics reveals ancestral predisposition of the termite-cultivated fungus Termitomyces towards a domesticated lifestyle.</title>
        <authorList>
            <person name="Auxier B."/>
            <person name="Grum-Grzhimaylo A."/>
            <person name="Cardenas M.E."/>
            <person name="Lodge J.D."/>
            <person name="Laessoe T."/>
            <person name="Pedersen O."/>
            <person name="Smith M.E."/>
            <person name="Kuyper T.W."/>
            <person name="Franco-Molano E.A."/>
            <person name="Baroni T.J."/>
            <person name="Aanen D.K."/>
        </authorList>
    </citation>
    <scope>NUCLEOTIDE SEQUENCE</scope>
    <source>
        <strain evidence="6">D49</strain>
    </source>
</reference>
<comment type="similarity">
    <text evidence="1 5">Belongs to the beta-class carbonic anhydrase family.</text>
</comment>
<keyword evidence="7" id="KW-1185">Reference proteome</keyword>
<dbReference type="EMBL" id="JABCKI010005885">
    <property type="protein sequence ID" value="KAG5636856.1"/>
    <property type="molecule type" value="Genomic_DNA"/>
</dbReference>
<comment type="cofactor">
    <cofactor evidence="4">
        <name>Zn(2+)</name>
        <dbReference type="ChEBI" id="CHEBI:29105"/>
    </cofactor>
    <text evidence="4">Binds 1 zinc ion per subunit.</text>
</comment>
<dbReference type="InterPro" id="IPR036874">
    <property type="entry name" value="Carbonic_anhydrase_sf"/>
</dbReference>
<dbReference type="OrthoDB" id="10248475at2759"/>
<dbReference type="GO" id="GO:0004089">
    <property type="term" value="F:carbonate dehydratase activity"/>
    <property type="evidence" value="ECO:0007669"/>
    <property type="project" value="UniProtKB-UniRule"/>
</dbReference>
<proteinExistence type="inferred from homology"/>
<feature type="binding site" evidence="4">
    <location>
        <position position="38"/>
    </location>
    <ligand>
        <name>Zn(2+)</name>
        <dbReference type="ChEBI" id="CHEBI:29105"/>
    </ligand>
</feature>
<name>A0A9P7K6I8_9AGAR</name>
<dbReference type="Proteomes" id="UP000717328">
    <property type="component" value="Unassembled WGS sequence"/>
</dbReference>
<keyword evidence="5" id="KW-0456">Lyase</keyword>
<accession>A0A9P7K6I8</accession>
<keyword evidence="2 4" id="KW-0479">Metal-binding</keyword>
<keyword evidence="3 4" id="KW-0862">Zinc</keyword>
<evidence type="ECO:0000256" key="4">
    <source>
        <dbReference type="PIRSR" id="PIRSR601765-1"/>
    </source>
</evidence>
<comment type="caution">
    <text evidence="6">The sequence shown here is derived from an EMBL/GenBank/DDBJ whole genome shotgun (WGS) entry which is preliminary data.</text>
</comment>
<dbReference type="Gene3D" id="3.40.1050.10">
    <property type="entry name" value="Carbonic anhydrase"/>
    <property type="match status" value="1"/>
</dbReference>
<dbReference type="SUPFAM" id="SSF53056">
    <property type="entry name" value="beta-carbonic anhydrase, cab"/>
    <property type="match status" value="1"/>
</dbReference>
<protein>
    <recommendedName>
        <fullName evidence="5">Carbonic anhydrase</fullName>
        <ecNumber evidence="5">4.2.1.1</ecNumber>
    </recommendedName>
    <alternativeName>
        <fullName evidence="5">Carbonate dehydratase</fullName>
    </alternativeName>
</protein>